<dbReference type="EMBL" id="ML004455">
    <property type="protein sequence ID" value="RKP30634.1"/>
    <property type="molecule type" value="Genomic_DNA"/>
</dbReference>
<dbReference type="Proteomes" id="UP000268321">
    <property type="component" value="Unassembled WGS sequence"/>
</dbReference>
<organism evidence="1 2">
    <name type="scientific">Metschnikowia bicuspidata</name>
    <dbReference type="NCBI Taxonomy" id="27322"/>
    <lineage>
        <taxon>Eukaryota</taxon>
        <taxon>Fungi</taxon>
        <taxon>Dikarya</taxon>
        <taxon>Ascomycota</taxon>
        <taxon>Saccharomycotina</taxon>
        <taxon>Pichiomycetes</taxon>
        <taxon>Metschnikowiaceae</taxon>
        <taxon>Metschnikowia</taxon>
    </lineage>
</organism>
<dbReference type="OrthoDB" id="3598904at2759"/>
<sequence>MLECEFLNQFSQKFLPAIGQIHFRDNSAQQNLVISGASTSDLLRGIFVACGACMIAHEDPSCKRLAVQRYSWAMRDYLSQLKKGGVDGSKDWLLDAVQVLQTLCYRASFASANATRVALHFGAAYRFIRQRIGSSLSIIAADSFKILKLDLMMVENCVFNYPVTVMFCEHKRLPELMVNPCLFYPNEPKTQIIVQRVEIPERQHDVHACLPYRGKMCMAVSFMPPALEPGPNFTF</sequence>
<protein>
    <submittedName>
        <fullName evidence="1">Uncharacterized protein</fullName>
    </submittedName>
</protein>
<evidence type="ECO:0000313" key="1">
    <source>
        <dbReference type="EMBL" id="RKP30634.1"/>
    </source>
</evidence>
<name>A0A4P9ZCL7_9ASCO</name>
<keyword evidence="2" id="KW-1185">Reference proteome</keyword>
<evidence type="ECO:0000313" key="2">
    <source>
        <dbReference type="Proteomes" id="UP000268321"/>
    </source>
</evidence>
<proteinExistence type="predicted"/>
<dbReference type="AlphaFoldDB" id="A0A4P9ZCL7"/>
<reference evidence="2" key="1">
    <citation type="journal article" date="2018" name="Nat. Microbiol.">
        <title>Leveraging single-cell genomics to expand the fungal tree of life.</title>
        <authorList>
            <person name="Ahrendt S.R."/>
            <person name="Quandt C.A."/>
            <person name="Ciobanu D."/>
            <person name="Clum A."/>
            <person name="Salamov A."/>
            <person name="Andreopoulos B."/>
            <person name="Cheng J.F."/>
            <person name="Woyke T."/>
            <person name="Pelin A."/>
            <person name="Henrissat B."/>
            <person name="Reynolds N.K."/>
            <person name="Benny G.L."/>
            <person name="Smith M.E."/>
            <person name="James T.Y."/>
            <person name="Grigoriev I.V."/>
        </authorList>
    </citation>
    <scope>NUCLEOTIDE SEQUENCE [LARGE SCALE GENOMIC DNA]</scope>
    <source>
        <strain evidence="2">Baker2002</strain>
    </source>
</reference>
<accession>A0A4P9ZCL7</accession>
<gene>
    <name evidence="1" type="ORF">METBISCDRAFT_23170</name>
</gene>